<gene>
    <name evidence="2" type="ORF">KC669_05100</name>
</gene>
<feature type="domain" description="Nudix hydrolase" evidence="1">
    <location>
        <begin position="34"/>
        <end position="125"/>
    </location>
</feature>
<dbReference type="AlphaFoldDB" id="A0A955LC82"/>
<dbReference type="Gene3D" id="3.90.79.10">
    <property type="entry name" value="Nucleoside Triphosphate Pyrophosphohydrolase"/>
    <property type="match status" value="1"/>
</dbReference>
<name>A0A955LC82_9BACT</name>
<dbReference type="SUPFAM" id="SSF55811">
    <property type="entry name" value="Nudix"/>
    <property type="match status" value="1"/>
</dbReference>
<feature type="non-terminal residue" evidence="2">
    <location>
        <position position="128"/>
    </location>
</feature>
<dbReference type="InterPro" id="IPR000086">
    <property type="entry name" value="NUDIX_hydrolase_dom"/>
</dbReference>
<sequence length="128" mass="14935">MSKDSEEKVQIYNCFNEPTKIATKKDVHSKGLWHRAVAFIIIDTKSNEIIFQHNESPEELSQNEFFVKLNGGHIQYGEEPIDGFRELEEELGLKYKADTSLFIGTYQLSVQFSDNFINNEFIYFYIVP</sequence>
<accession>A0A955LC82</accession>
<evidence type="ECO:0000259" key="1">
    <source>
        <dbReference type="Pfam" id="PF00293"/>
    </source>
</evidence>
<dbReference type="Proteomes" id="UP000714915">
    <property type="component" value="Unassembled WGS sequence"/>
</dbReference>
<proteinExistence type="predicted"/>
<reference evidence="2" key="2">
    <citation type="journal article" date="2021" name="Microbiome">
        <title>Successional dynamics and alternative stable states in a saline activated sludge microbial community over 9 years.</title>
        <authorList>
            <person name="Wang Y."/>
            <person name="Ye J."/>
            <person name="Ju F."/>
            <person name="Liu L."/>
            <person name="Boyd J.A."/>
            <person name="Deng Y."/>
            <person name="Parks D.H."/>
            <person name="Jiang X."/>
            <person name="Yin X."/>
            <person name="Woodcroft B.J."/>
            <person name="Tyson G.W."/>
            <person name="Hugenholtz P."/>
            <person name="Polz M.F."/>
            <person name="Zhang T."/>
        </authorList>
    </citation>
    <scope>NUCLEOTIDE SEQUENCE</scope>
    <source>
        <strain evidence="2">HKST-UBA09</strain>
    </source>
</reference>
<comment type="caution">
    <text evidence="2">The sequence shown here is derived from an EMBL/GenBank/DDBJ whole genome shotgun (WGS) entry which is preliminary data.</text>
</comment>
<evidence type="ECO:0000313" key="2">
    <source>
        <dbReference type="EMBL" id="MCA9387381.1"/>
    </source>
</evidence>
<organism evidence="2 3">
    <name type="scientific">Candidatus Dojkabacteria bacterium</name>
    <dbReference type="NCBI Taxonomy" id="2099670"/>
    <lineage>
        <taxon>Bacteria</taxon>
        <taxon>Candidatus Dojkabacteria</taxon>
    </lineage>
</organism>
<evidence type="ECO:0000313" key="3">
    <source>
        <dbReference type="Proteomes" id="UP000714915"/>
    </source>
</evidence>
<protein>
    <submittedName>
        <fullName evidence="2">NUDIX domain-containing protein</fullName>
    </submittedName>
</protein>
<dbReference type="InterPro" id="IPR015797">
    <property type="entry name" value="NUDIX_hydrolase-like_dom_sf"/>
</dbReference>
<reference evidence="2" key="1">
    <citation type="submission" date="2020-04" db="EMBL/GenBank/DDBJ databases">
        <authorList>
            <person name="Zhang T."/>
        </authorList>
    </citation>
    <scope>NUCLEOTIDE SEQUENCE</scope>
    <source>
        <strain evidence="2">HKST-UBA09</strain>
    </source>
</reference>
<dbReference type="EMBL" id="JAGQLF010000108">
    <property type="protein sequence ID" value="MCA9387381.1"/>
    <property type="molecule type" value="Genomic_DNA"/>
</dbReference>
<dbReference type="Pfam" id="PF00293">
    <property type="entry name" value="NUDIX"/>
    <property type="match status" value="1"/>
</dbReference>